<feature type="transmembrane region" description="Helical" evidence="1">
    <location>
        <begin position="27"/>
        <end position="48"/>
    </location>
</feature>
<keyword evidence="1" id="KW-1133">Transmembrane helix</keyword>
<protein>
    <submittedName>
        <fullName evidence="2">Uncharacterized protein</fullName>
    </submittedName>
</protein>
<reference evidence="2" key="2">
    <citation type="submission" date="2023-05" db="EMBL/GenBank/DDBJ databases">
        <authorList>
            <person name="Fouks B."/>
        </authorList>
    </citation>
    <scope>NUCLEOTIDE SEQUENCE</scope>
    <source>
        <strain evidence="2">Stay&amp;Tobe</strain>
        <tissue evidence="2">Testes</tissue>
    </source>
</reference>
<keyword evidence="3" id="KW-1185">Reference proteome</keyword>
<keyword evidence="1" id="KW-0472">Membrane</keyword>
<dbReference type="Proteomes" id="UP001233999">
    <property type="component" value="Unassembled WGS sequence"/>
</dbReference>
<name>A0AAD7ZT39_DIPPU</name>
<feature type="non-terminal residue" evidence="2">
    <location>
        <position position="1"/>
    </location>
</feature>
<evidence type="ECO:0000256" key="1">
    <source>
        <dbReference type="SAM" id="Phobius"/>
    </source>
</evidence>
<keyword evidence="1" id="KW-0812">Transmembrane</keyword>
<feature type="non-terminal residue" evidence="2">
    <location>
        <position position="50"/>
    </location>
</feature>
<comment type="caution">
    <text evidence="2">The sequence shown here is derived from an EMBL/GenBank/DDBJ whole genome shotgun (WGS) entry which is preliminary data.</text>
</comment>
<sequence>YFYYLSKCFNVAALIPRRSHVIELYKIFKYVLQLFLVFTNLIIFVLSLSK</sequence>
<accession>A0AAD7ZT39</accession>
<gene>
    <name evidence="2" type="ORF">L9F63_019925</name>
</gene>
<dbReference type="AlphaFoldDB" id="A0AAD7ZT39"/>
<reference evidence="2" key="1">
    <citation type="journal article" date="2023" name="IScience">
        <title>Live-bearing cockroach genome reveals convergent evolutionary mechanisms linked to viviparity in insects and beyond.</title>
        <authorList>
            <person name="Fouks B."/>
            <person name="Harrison M.C."/>
            <person name="Mikhailova A.A."/>
            <person name="Marchal E."/>
            <person name="English S."/>
            <person name="Carruthers M."/>
            <person name="Jennings E.C."/>
            <person name="Chiamaka E.L."/>
            <person name="Frigard R.A."/>
            <person name="Pippel M."/>
            <person name="Attardo G.M."/>
            <person name="Benoit J.B."/>
            <person name="Bornberg-Bauer E."/>
            <person name="Tobe S.S."/>
        </authorList>
    </citation>
    <scope>NUCLEOTIDE SEQUENCE</scope>
    <source>
        <strain evidence="2">Stay&amp;Tobe</strain>
    </source>
</reference>
<dbReference type="EMBL" id="JASPKZ010007159">
    <property type="protein sequence ID" value="KAJ9586430.1"/>
    <property type="molecule type" value="Genomic_DNA"/>
</dbReference>
<organism evidence="2 3">
    <name type="scientific">Diploptera punctata</name>
    <name type="common">Pacific beetle cockroach</name>
    <dbReference type="NCBI Taxonomy" id="6984"/>
    <lineage>
        <taxon>Eukaryota</taxon>
        <taxon>Metazoa</taxon>
        <taxon>Ecdysozoa</taxon>
        <taxon>Arthropoda</taxon>
        <taxon>Hexapoda</taxon>
        <taxon>Insecta</taxon>
        <taxon>Pterygota</taxon>
        <taxon>Neoptera</taxon>
        <taxon>Polyneoptera</taxon>
        <taxon>Dictyoptera</taxon>
        <taxon>Blattodea</taxon>
        <taxon>Blaberoidea</taxon>
        <taxon>Blaberidae</taxon>
        <taxon>Diplopterinae</taxon>
        <taxon>Diploptera</taxon>
    </lineage>
</organism>
<evidence type="ECO:0000313" key="3">
    <source>
        <dbReference type="Proteomes" id="UP001233999"/>
    </source>
</evidence>
<evidence type="ECO:0000313" key="2">
    <source>
        <dbReference type="EMBL" id="KAJ9586430.1"/>
    </source>
</evidence>
<proteinExistence type="predicted"/>